<feature type="compositionally biased region" description="Low complexity" evidence="1">
    <location>
        <begin position="83"/>
        <end position="94"/>
    </location>
</feature>
<dbReference type="SUPFAM" id="SSF50998">
    <property type="entry name" value="Quinoprotein alcohol dehydrogenase-like"/>
    <property type="match status" value="1"/>
</dbReference>
<keyword evidence="2" id="KW-0472">Membrane</keyword>
<proteinExistence type="predicted"/>
<gene>
    <name evidence="3" type="ORF">RM779_03895</name>
</gene>
<dbReference type="InterPro" id="IPR011047">
    <property type="entry name" value="Quinoprotein_ADH-like_sf"/>
</dbReference>
<keyword evidence="2" id="KW-0812">Transmembrane</keyword>
<feature type="region of interest" description="Disordered" evidence="1">
    <location>
        <begin position="188"/>
        <end position="227"/>
    </location>
</feature>
<evidence type="ECO:0000256" key="1">
    <source>
        <dbReference type="SAM" id="MobiDB-lite"/>
    </source>
</evidence>
<name>A0ABU2RYA4_9ACTN</name>
<feature type="compositionally biased region" description="Low complexity" evidence="1">
    <location>
        <begin position="122"/>
        <end position="132"/>
    </location>
</feature>
<dbReference type="EMBL" id="JAVREV010000002">
    <property type="protein sequence ID" value="MDT0441743.1"/>
    <property type="molecule type" value="Genomic_DNA"/>
</dbReference>
<comment type="caution">
    <text evidence="3">The sequence shown here is derived from an EMBL/GenBank/DDBJ whole genome shotgun (WGS) entry which is preliminary data.</text>
</comment>
<protein>
    <submittedName>
        <fullName evidence="3">PQQ-binding-like beta-propeller repeat protein</fullName>
    </submittedName>
</protein>
<feature type="compositionally biased region" description="Pro residues" evidence="1">
    <location>
        <begin position="28"/>
        <end position="41"/>
    </location>
</feature>
<accession>A0ABU2RYA4</accession>
<dbReference type="RefSeq" id="WP_311615799.1">
    <property type="nucleotide sequence ID" value="NZ_JAVREV010000002.1"/>
</dbReference>
<organism evidence="3 4">
    <name type="scientific">Streptomyces johnsoniae</name>
    <dbReference type="NCBI Taxonomy" id="3075532"/>
    <lineage>
        <taxon>Bacteria</taxon>
        <taxon>Bacillati</taxon>
        <taxon>Actinomycetota</taxon>
        <taxon>Actinomycetes</taxon>
        <taxon>Kitasatosporales</taxon>
        <taxon>Streptomycetaceae</taxon>
        <taxon>Streptomyces</taxon>
    </lineage>
</organism>
<evidence type="ECO:0000313" key="3">
    <source>
        <dbReference type="EMBL" id="MDT0441743.1"/>
    </source>
</evidence>
<evidence type="ECO:0000256" key="2">
    <source>
        <dbReference type="SAM" id="Phobius"/>
    </source>
</evidence>
<reference evidence="4" key="1">
    <citation type="submission" date="2023-07" db="EMBL/GenBank/DDBJ databases">
        <title>30 novel species of actinomycetes from the DSMZ collection.</title>
        <authorList>
            <person name="Nouioui I."/>
        </authorList>
    </citation>
    <scope>NUCLEOTIDE SEQUENCE [LARGE SCALE GENOMIC DNA]</scope>
    <source>
        <strain evidence="4">DSM 41886</strain>
    </source>
</reference>
<dbReference type="Proteomes" id="UP001183615">
    <property type="component" value="Unassembled WGS sequence"/>
</dbReference>
<feature type="compositionally biased region" description="Acidic residues" evidence="1">
    <location>
        <begin position="192"/>
        <end position="215"/>
    </location>
</feature>
<feature type="compositionally biased region" description="Pro residues" evidence="1">
    <location>
        <begin position="1"/>
        <end position="18"/>
    </location>
</feature>
<keyword evidence="4" id="KW-1185">Reference proteome</keyword>
<feature type="compositionally biased region" description="Pro residues" evidence="1">
    <location>
        <begin position="53"/>
        <end position="73"/>
    </location>
</feature>
<sequence>MSQPPPPPNPPSAPPPEPGGEGTNGGFGPPPAGPPAGPPAPGAHSPTLGAGVPIPPPGGGQAPGTPPSAPPAVPGGAPGQPGYGYPQQPQPTGASPYQSPYQPAGAPTEGAGFGAPTPPGPYGAATGSWAGAPQGGAPGGPPPPPGPAKGSGGRRGGNRRLVVIAAVAAFALLVGGGGAVWLLSGDDKETTAEDDAGGDGGDGEGGDAEEGEGGDTAEGGEPLPSEPIAAGLAWELPSPEVSEEESIIDARGTWLTDDAFVRVTPDALVSYDLESGAENWSLPFEFSGGDCLPSRNVSENRIALLQGRDCEVLTVVDIVAGTEVMTIPIESEWPTYSDSVPAILGDTVAVGTGVAGLGFSISQEKMIWRPQASAECRESAYTVVDEMFVSQLTCGFAGDEGGSIRATDADGNELWEWTYEATYEEEPFEVESVVSVDPLVVQATVGEDLMAPDTTRLLVVDENYQEIVTELDFDTNRHLTPCETGTFDNCWLGVEHEGFLYLPSNVPYGDNAVEAFDLSTGRPLYEVPAINGGQILPFGVQDGQILAYQVASDALEGMVVAIDPETEEARPIMALDRAARPQEYALMAGIFVHDQHLLWQNNTLVLANRSFYSSDAPEVRSALVYR</sequence>
<feature type="transmembrane region" description="Helical" evidence="2">
    <location>
        <begin position="161"/>
        <end position="183"/>
    </location>
</feature>
<evidence type="ECO:0000313" key="4">
    <source>
        <dbReference type="Proteomes" id="UP001183615"/>
    </source>
</evidence>
<keyword evidence="2" id="KW-1133">Transmembrane helix</keyword>
<feature type="region of interest" description="Disordered" evidence="1">
    <location>
        <begin position="1"/>
        <end position="155"/>
    </location>
</feature>